<dbReference type="SUPFAM" id="SSF54631">
    <property type="entry name" value="CBS-domain pair"/>
    <property type="match status" value="1"/>
</dbReference>
<accession>A0A6L9UDX3</accession>
<evidence type="ECO:0000256" key="1">
    <source>
        <dbReference type="ARBA" id="ARBA00023122"/>
    </source>
</evidence>
<dbReference type="Pfam" id="PF00571">
    <property type="entry name" value="CBS"/>
    <property type="match status" value="2"/>
</dbReference>
<dbReference type="Pfam" id="PF04972">
    <property type="entry name" value="BON"/>
    <property type="match status" value="1"/>
</dbReference>
<dbReference type="PROSITE" id="PS51371">
    <property type="entry name" value="CBS"/>
    <property type="match status" value="2"/>
</dbReference>
<dbReference type="AlphaFoldDB" id="A0A6L9UDX3"/>
<dbReference type="Proteomes" id="UP000483035">
    <property type="component" value="Unassembled WGS sequence"/>
</dbReference>
<comment type="caution">
    <text evidence="5">The sequence shown here is derived from an EMBL/GenBank/DDBJ whole genome shotgun (WGS) entry which is preliminary data.</text>
</comment>
<feature type="domain" description="CBS" evidence="4">
    <location>
        <begin position="9"/>
        <end position="67"/>
    </location>
</feature>
<dbReference type="PANTHER" id="PTHR43080">
    <property type="entry name" value="CBS DOMAIN-CONTAINING PROTEIN CBSX3, MITOCHONDRIAL"/>
    <property type="match status" value="1"/>
</dbReference>
<sequence>MAMRAQDIMTTTIVSIDDCANVRHAMRLMIENEISGLPVLDQLGRVCGVLTEGDLLARCEIGSLQQSCADIGKADGALLNYIRSKAWRVGDIMTPNIIAVTPDTPISTIAKLLASHGIRRVLVLDEGRLVGLVSRRDLLRAIADVAPDRIASGDAALKLAIQTRLRNELGLDGKRIEVDVDDTQVRVSGSIDSELQRQAIRVLVELVGGTCSYIDELHLAPQIA</sequence>
<dbReference type="PROSITE" id="PS50914">
    <property type="entry name" value="BON"/>
    <property type="match status" value="1"/>
</dbReference>
<dbReference type="InterPro" id="IPR000644">
    <property type="entry name" value="CBS_dom"/>
</dbReference>
<evidence type="ECO:0000259" key="4">
    <source>
        <dbReference type="PROSITE" id="PS51371"/>
    </source>
</evidence>
<name>A0A6L9UDX3_9HYPH</name>
<dbReference type="InterPro" id="IPR046342">
    <property type="entry name" value="CBS_dom_sf"/>
</dbReference>
<evidence type="ECO:0000256" key="2">
    <source>
        <dbReference type="PROSITE-ProRule" id="PRU00703"/>
    </source>
</evidence>
<dbReference type="InterPro" id="IPR017080">
    <property type="entry name" value="UCP036990_CBS_BON"/>
</dbReference>
<dbReference type="InterPro" id="IPR007055">
    <property type="entry name" value="BON_dom"/>
</dbReference>
<dbReference type="CDD" id="cd04586">
    <property type="entry name" value="CBS_pair_BON_assoc"/>
    <property type="match status" value="1"/>
</dbReference>
<evidence type="ECO:0000259" key="3">
    <source>
        <dbReference type="PROSITE" id="PS50914"/>
    </source>
</evidence>
<evidence type="ECO:0000313" key="6">
    <source>
        <dbReference type="Proteomes" id="UP000483035"/>
    </source>
</evidence>
<dbReference type="SMART" id="SM00116">
    <property type="entry name" value="CBS"/>
    <property type="match status" value="2"/>
</dbReference>
<gene>
    <name evidence="5" type="ORF">GR212_22375</name>
</gene>
<feature type="domain" description="BON" evidence="3">
    <location>
        <begin position="153"/>
        <end position="221"/>
    </location>
</feature>
<evidence type="ECO:0000313" key="5">
    <source>
        <dbReference type="EMBL" id="NEI72336.1"/>
    </source>
</evidence>
<protein>
    <submittedName>
        <fullName evidence="5">CBS domain-containing protein</fullName>
    </submittedName>
</protein>
<organism evidence="5 6">
    <name type="scientific">Rhizobium lusitanum</name>
    <dbReference type="NCBI Taxonomy" id="293958"/>
    <lineage>
        <taxon>Bacteria</taxon>
        <taxon>Pseudomonadati</taxon>
        <taxon>Pseudomonadota</taxon>
        <taxon>Alphaproteobacteria</taxon>
        <taxon>Hyphomicrobiales</taxon>
        <taxon>Rhizobiaceae</taxon>
        <taxon>Rhizobium/Agrobacterium group</taxon>
        <taxon>Rhizobium</taxon>
    </lineage>
</organism>
<dbReference type="EMBL" id="WUEY01000011">
    <property type="protein sequence ID" value="NEI72336.1"/>
    <property type="molecule type" value="Genomic_DNA"/>
</dbReference>
<dbReference type="InterPro" id="IPR051257">
    <property type="entry name" value="Diverse_CBS-Domain"/>
</dbReference>
<feature type="domain" description="CBS" evidence="4">
    <location>
        <begin position="93"/>
        <end position="152"/>
    </location>
</feature>
<proteinExistence type="predicted"/>
<keyword evidence="1 2" id="KW-0129">CBS domain</keyword>
<dbReference type="PANTHER" id="PTHR43080:SF26">
    <property type="entry name" value="REGULATORY PROTEIN"/>
    <property type="match status" value="1"/>
</dbReference>
<dbReference type="Gene3D" id="3.10.580.10">
    <property type="entry name" value="CBS-domain"/>
    <property type="match status" value="1"/>
</dbReference>
<reference evidence="5 6" key="1">
    <citation type="submission" date="2019-12" db="EMBL/GenBank/DDBJ databases">
        <title>Rhizobium genotypes associated with high levels of biological nitrogen fixation by grain legumes in a temperate-maritime cropping system.</title>
        <authorList>
            <person name="Maluk M."/>
            <person name="Francesc Ferrando Molina F."/>
            <person name="Lopez Del Egido L."/>
            <person name="Lafos M."/>
            <person name="Langarica-Fuentes A."/>
            <person name="Gebre Yohannes G."/>
            <person name="Young M.W."/>
            <person name="Martin P."/>
            <person name="Gantlett R."/>
            <person name="Kenicer G."/>
            <person name="Hawes C."/>
            <person name="Begg G.S."/>
            <person name="Quilliam R.S."/>
            <person name="Squire G.R."/>
            <person name="Poole P.S."/>
            <person name="Young P.W."/>
            <person name="Iannetta P.M."/>
            <person name="James E.K."/>
        </authorList>
    </citation>
    <scope>NUCLEOTIDE SEQUENCE [LARGE SCALE GENOMIC DNA]</scope>
    <source>
        <strain evidence="5 6">JHI1118</strain>
    </source>
</reference>
<dbReference type="PIRSF" id="PIRSF036990">
    <property type="entry name" value="UCP036990_CBS_BON"/>
    <property type="match status" value="1"/>
</dbReference>